<sequence>MTINLEYSRVFDAQNSRMMDFDENMSCKEALKLICDELEIEDHRPYKLLIYKGNVREPIICDLNQPLIFYAKPGGRIIPSKEHSKCKITRDEEETAKMRLDLSIPVDDVLSYIADELQLYCQPDQYSLWYYNDEGYKFPLESNRPICVQTTYVSKFYFKRRYFLIFSYDFEDMDNCIHVFRDCKYNYTHSNINVSEDQAFELARLILYGTTTNLKDLNIDLISERFKDFVPKQFRDSSFMANKCKKYITQQAAMDKLPAMIQFIKTVREIKGFGEEIYNANLTDNNYKSKKVALCLLSRGVRVCERGTTDGLFNIHTSSIKEYGYAGKVINIRYVDPKTNKENTCHFTVKSTKVANIHTYLVDIAKLYVKFLKTKNSQRIIRKKQKKKIEVTSPEEAEAVITTFLSSEILNRAPETSSDRLRVETEPELLKRDDYSSFNEVQDVSDLIRDEEEFAKMVTTHLPKYNLEYFDLHGTVQRLEAIMTSIRAQVDNSFKMTIKDASYSVECALFYINAISDGFHSGDIKKEMEVVAKVIQVLFVMIKQSDTMKLGITDIRQQVIDGYTQIVDSIPPVIEKIKSIIEQTPEPPVATKEELHALPRGSIYLSTLVEAIYRLMGYLFNVRLDLLNADLNILKLFPVLSKFAMKAYKFWKELDENNCDIKANLNDLILTYREIYPYLQHAYTAYKMPAELLNDFHAHFRRVLNFTWLGLICFVNKDETVGIKFFPGPCYLRHGALNTLSDAVTYFTQMMNLPNIQPDQKLMEPLRKACAEFENTSTVTRTVMNDMVQNPTNDALRFVVIQSVNVSRRYFFEVLDYCVKMGPNIQPEIVVQVRTFLNSVDSFLYSLSPMNISSTRVRTFAESLTALVQAMKDTQCLDEYIPSMTESRDNFIEWNKVLAGSPTDGKILFKIHQSLHSIATYVISLQSYLENANHKTIPLIIEVMMPSITKTLANPEIRDDYEKCKHVPAFCQFHMNVAKLITFLTNVILTPQVAVQENVLAKLSSKLTLLKEDYNRLTQIRPHLMQNAFSYQLSCNIKNIINNMYVNLANIIDDTENIAAVTCANASVVILADVFKSARLYFDKCKEVNIRPYMKNYTKEEIVAYRKEVIKLMACFREYISQNTDLKYNPLVEKENSEIKDIIKDLMKFEADPSTNFNLYTPRIHYWLTNMYARTNYIPGLWDEKKKGVLDALTQRTDVIMSGEKPSPQILTNVINALIAQINEYPGQIQSVAQAADDKNIKQFMSILKGILNALTTALKTSKFKPKEVEEIRRQLVNYQHYIPELTTQVKENPFTKKLLTAYDDLINLTRQMLMPSSIDYIWDPIQEVDSNDIGELAAALKKMFEYMTKIFSELEYHPIVDDSIRISMLIRQVSSFYSTNASVLNMSREQLESNLPQFCRNIEAELEAMINLIKLLGPILSDRQLIDTCEAVQKTVNNVIKLSDKHFLTTAKATEFATITYPLLQKLVLKINNVVKNGSVNDSKEFLEEYAKKIGEIPPGIEQLKPHEIQAISNKIYEFLMNGFEKARPDFDPTEIAEMMYESYNQFSDYISLEKKPVSMVESLIVNPKIFEGKNAAVLVQKEIDSINGEPVSEEDSKQAKEIIKLSLEQTSNVPASLRYLANYLSSSQNISAKHSYSRYLSIVQENHKATLDNLLNIIIQSSIEGAKIIEAMKEEIKNTKMRTVFHRQLQDSLKNADFNMITTLKNMASVTFAYAPIRVIRQLATLSCIKEEKFSQMTKALNESIDSCDLVIQTVLANTLLQIAKKCEELGVFKDFVLNIANLLRKPHYASSFDAELTSKLINTFLTFDNQSNATIHEKADNKDYQELKSLIESLPSIRPLLQQLSSPTAARQEQTLKNLLQAIYQMFLSYEKGEKDLEEYERVRSLAKIASYNLHTAQEQGVNVTPYLDALKQLDKAVDDCDYAALAITKGGDAKLIGDPLDNLIKALAMFFKAAGDIEADEEEEVHEEEEQKKEEEVKIVYVDVQEELQNLLTFALEGKYQELIDLAAKCLEAIEKDHQCPELDGTMKDLIKSVATKNQEGINNFIKWIANKDYANWVKTTKKPQSAKEVESVFIDTIDEFRAIRNVFGKNPKQDIRDLVKVCARSQSLVGIVLPFFEYINSSIYEFYLQTANQLWPNVMNVIKNVNEPEKYKLSLRSIVRLISDFSYIVEDCVLQDSKPSTTQLNEARFKYGKSSANMIKSAGEMLYCIAISRYSHLYDLHIEAVKDGYADPLTNLEIASKELLKANLKPEVGQKFTEHFKEVQNSYNNTFEMLNKLATPEQAVSNCIAVFKAAYVAFCDLKSMSDVVEKKKDPESAKKLPVKFTIPTISAEIANIEEVNKVLEMNYNSYQKEIDWLSHALAENSEISNEQIVEKIILFHDIAKELVGNVLKASVACIDVGDQSNLTGLANNIVATVNDITKCVKAFLMVETGWRENFETTHTESTRIITDVNKVVEHSIQVAKTKSIEEDLVRRAIGDLAKPFFAISSSVQEKTEETNKLAPSVSREYGLTLAEVTGTLSSTLAKIIMYLRDRQQDMTVPQEKLKTVSEDAAALLNAVISAVLAIANSNESEDQVIENATKIIRTVEAFKGMYRAQRGELLAHNEALNGVVNISKKLIQAAEAGKKARLERIEALKRREEEAAKRRAAAEERRRLAAERRANAKPTHQPPKEMLMKLLKLESDIIKARLYLRQQKKVVDQLNAE</sequence>
<dbReference type="KEGG" id="tva:4750442"/>
<dbReference type="InterPro" id="IPR000299">
    <property type="entry name" value="FERM_domain"/>
</dbReference>
<dbReference type="EMBL" id="DS113950">
    <property type="protein sequence ID" value="EAX92728.1"/>
    <property type="molecule type" value="Genomic_DNA"/>
</dbReference>
<feature type="compositionally biased region" description="Basic and acidic residues" evidence="1">
    <location>
        <begin position="2650"/>
        <end position="2667"/>
    </location>
</feature>
<dbReference type="RefSeq" id="XP_001305658.1">
    <property type="nucleotide sequence ID" value="XM_001305657.1"/>
</dbReference>
<keyword evidence="4" id="KW-1185">Reference proteome</keyword>
<dbReference type="CDD" id="cd01765">
    <property type="entry name" value="FERM_F0_F1"/>
    <property type="match status" value="1"/>
</dbReference>
<dbReference type="InterPro" id="IPR035963">
    <property type="entry name" value="FERM_2"/>
</dbReference>
<evidence type="ECO:0000313" key="3">
    <source>
        <dbReference type="EMBL" id="EAX92728.1"/>
    </source>
</evidence>
<evidence type="ECO:0000259" key="2">
    <source>
        <dbReference type="PROSITE" id="PS50057"/>
    </source>
</evidence>
<gene>
    <name evidence="3" type="ORF">TVAG_329890</name>
</gene>
<dbReference type="OrthoDB" id="10555536at2759"/>
<dbReference type="SUPFAM" id="SSF47031">
    <property type="entry name" value="Second domain of FERM"/>
    <property type="match status" value="1"/>
</dbReference>
<accession>A2FQT5</accession>
<protein>
    <recommendedName>
        <fullName evidence="2">FERM domain-containing protein</fullName>
    </recommendedName>
</protein>
<reference evidence="3" key="2">
    <citation type="journal article" date="2007" name="Science">
        <title>Draft genome sequence of the sexually transmitted pathogen Trichomonas vaginalis.</title>
        <authorList>
            <person name="Carlton J.M."/>
            <person name="Hirt R.P."/>
            <person name="Silva J.C."/>
            <person name="Delcher A.L."/>
            <person name="Schatz M."/>
            <person name="Zhao Q."/>
            <person name="Wortman J.R."/>
            <person name="Bidwell S.L."/>
            <person name="Alsmark U.C.M."/>
            <person name="Besteiro S."/>
            <person name="Sicheritz-Ponten T."/>
            <person name="Noel C.J."/>
            <person name="Dacks J.B."/>
            <person name="Foster P.G."/>
            <person name="Simillion C."/>
            <person name="Van de Peer Y."/>
            <person name="Miranda-Saavedra D."/>
            <person name="Barton G.J."/>
            <person name="Westrop G.D."/>
            <person name="Mueller S."/>
            <person name="Dessi D."/>
            <person name="Fiori P.L."/>
            <person name="Ren Q."/>
            <person name="Paulsen I."/>
            <person name="Zhang H."/>
            <person name="Bastida-Corcuera F.D."/>
            <person name="Simoes-Barbosa A."/>
            <person name="Brown M.T."/>
            <person name="Hayes R.D."/>
            <person name="Mukherjee M."/>
            <person name="Okumura C.Y."/>
            <person name="Schneider R."/>
            <person name="Smith A.J."/>
            <person name="Vanacova S."/>
            <person name="Villalvazo M."/>
            <person name="Haas B.J."/>
            <person name="Pertea M."/>
            <person name="Feldblyum T.V."/>
            <person name="Utterback T.R."/>
            <person name="Shu C.L."/>
            <person name="Osoegawa K."/>
            <person name="de Jong P.J."/>
            <person name="Hrdy I."/>
            <person name="Horvathova L."/>
            <person name="Zubacova Z."/>
            <person name="Dolezal P."/>
            <person name="Malik S.B."/>
            <person name="Logsdon J.M. Jr."/>
            <person name="Henze K."/>
            <person name="Gupta A."/>
            <person name="Wang C.C."/>
            <person name="Dunne R.L."/>
            <person name="Upcroft J.A."/>
            <person name="Upcroft P."/>
            <person name="White O."/>
            <person name="Salzberg S.L."/>
            <person name="Tang P."/>
            <person name="Chiu C.-H."/>
            <person name="Lee Y.-S."/>
            <person name="Embley T.M."/>
            <person name="Coombs G.H."/>
            <person name="Mottram J.C."/>
            <person name="Tachezy J."/>
            <person name="Fraser-Liggett C.M."/>
            <person name="Johnson P.J."/>
        </authorList>
    </citation>
    <scope>NUCLEOTIDE SEQUENCE [LARGE SCALE GENOMIC DNA]</scope>
    <source>
        <strain evidence="3">G3</strain>
    </source>
</reference>
<dbReference type="Pfam" id="PF00373">
    <property type="entry name" value="FERM_M"/>
    <property type="match status" value="1"/>
</dbReference>
<name>A2FQT5_TRIV3</name>
<organism evidence="3 4">
    <name type="scientific">Trichomonas vaginalis (strain ATCC PRA-98 / G3)</name>
    <dbReference type="NCBI Taxonomy" id="412133"/>
    <lineage>
        <taxon>Eukaryota</taxon>
        <taxon>Metamonada</taxon>
        <taxon>Parabasalia</taxon>
        <taxon>Trichomonadida</taxon>
        <taxon>Trichomonadidae</taxon>
        <taxon>Trichomonas</taxon>
    </lineage>
</organism>
<feature type="region of interest" description="Disordered" evidence="1">
    <location>
        <begin position="2650"/>
        <end position="2678"/>
    </location>
</feature>
<reference evidence="3" key="1">
    <citation type="submission" date="2006-10" db="EMBL/GenBank/DDBJ databases">
        <authorList>
            <person name="Amadeo P."/>
            <person name="Zhao Q."/>
            <person name="Wortman J."/>
            <person name="Fraser-Liggett C."/>
            <person name="Carlton J."/>
        </authorList>
    </citation>
    <scope>NUCLEOTIDE SEQUENCE</scope>
    <source>
        <strain evidence="3">G3</strain>
    </source>
</reference>
<dbReference type="InParanoid" id="A2FQT5"/>
<dbReference type="VEuPathDB" id="TrichDB:TVAG_329890"/>
<dbReference type="InterPro" id="IPR019749">
    <property type="entry name" value="Band_41_domain"/>
</dbReference>
<dbReference type="SMART" id="SM00295">
    <property type="entry name" value="B41"/>
    <property type="match status" value="1"/>
</dbReference>
<proteinExistence type="predicted"/>
<dbReference type="Proteomes" id="UP000001542">
    <property type="component" value="Unassembled WGS sequence"/>
</dbReference>
<dbReference type="SMR" id="A2FQT5"/>
<evidence type="ECO:0000256" key="1">
    <source>
        <dbReference type="SAM" id="MobiDB-lite"/>
    </source>
</evidence>
<evidence type="ECO:0000313" key="4">
    <source>
        <dbReference type="Proteomes" id="UP000001542"/>
    </source>
</evidence>
<dbReference type="InterPro" id="IPR019748">
    <property type="entry name" value="FERM_central"/>
</dbReference>
<dbReference type="VEuPathDB" id="TrichDB:TVAGG3_1087140"/>
<dbReference type="PROSITE" id="PS50057">
    <property type="entry name" value="FERM_3"/>
    <property type="match status" value="1"/>
</dbReference>
<feature type="domain" description="FERM" evidence="2">
    <location>
        <begin position="84"/>
        <end position="376"/>
    </location>
</feature>